<keyword evidence="3" id="KW-0067">ATP-binding</keyword>
<reference evidence="5 6" key="1">
    <citation type="journal article" date="2021" name="DNA Res.">
        <title>Genome analysis of Candida subhashii reveals its hybrid nature and dual mitochondrial genome conformations.</title>
        <authorList>
            <person name="Mixao V."/>
            <person name="Hegedusova E."/>
            <person name="Saus E."/>
            <person name="Pryszcz L.P."/>
            <person name="Cillingova A."/>
            <person name="Nosek J."/>
            <person name="Gabaldon T."/>
        </authorList>
    </citation>
    <scope>NUCLEOTIDE SEQUENCE [LARGE SCALE GENOMIC DNA]</scope>
    <source>
        <strain evidence="5 6">CBS 10753</strain>
    </source>
</reference>
<dbReference type="GO" id="GO:0005524">
    <property type="term" value="F:ATP binding"/>
    <property type="evidence" value="ECO:0007669"/>
    <property type="project" value="UniProtKB-KW"/>
</dbReference>
<proteinExistence type="inferred from homology"/>
<sequence>MSAVIGITFGNTSSSIAVASQDGKVDVIANPDGDRFIPSALSYVGSDEYHGTQAEARLIRNPESTIINFRDFIGKQFDDVNVDTPHQVGAKPIKTSDGGVGYEIIRNGNTETLTVHEVTKRHFKQLKLAAEDFIGKEIEGVVLTVPTDFTEHQREELAKISTDAGLKVLQTINEPSAALLAHLSAEEDRLAQDKLYVVADFGGVRSDGAVISVRGGVLTILATAHEYGLGGDNLDAALAEYFAKEFEKKYKANPRTNARSVAKLKAESIVVKKTLSNVQTSTCSIESLAEGYDFHTSINRLRYELAARQPLSQMTAFVEKVISKAGLDPLDIDEVLLVGGAANTPKLASNISYLFPESTTIVAPSLDSKALNPSELVVRGAALQASLVEGFDEEEIKESLQPIVVNTQHLTKPIGIKDAQGNFQSILVAETAYPIKKSIEVTNGESTSVVVELYEGKRTIKETVIEPEARDPEDSEEEDSDEEPEIKKEVVYEAGELLAQLALKDLKPNSKLEVVVNITQNGVLHLSGRELKPGAIAVKGEITSA</sequence>
<dbReference type="Proteomes" id="UP000694255">
    <property type="component" value="Unassembled WGS sequence"/>
</dbReference>
<dbReference type="GeneID" id="73468168"/>
<dbReference type="OrthoDB" id="29851at2759"/>
<dbReference type="EMBL" id="JAGSYN010000053">
    <property type="protein sequence ID" value="KAG7665058.1"/>
    <property type="molecule type" value="Genomic_DNA"/>
</dbReference>
<evidence type="ECO:0000256" key="1">
    <source>
        <dbReference type="ARBA" id="ARBA00007381"/>
    </source>
</evidence>
<evidence type="ECO:0000313" key="6">
    <source>
        <dbReference type="Proteomes" id="UP000694255"/>
    </source>
</evidence>
<evidence type="ECO:0000313" key="5">
    <source>
        <dbReference type="EMBL" id="KAG7665058.1"/>
    </source>
</evidence>
<dbReference type="GO" id="GO:0005829">
    <property type="term" value="C:cytosol"/>
    <property type="evidence" value="ECO:0007669"/>
    <property type="project" value="TreeGrafter"/>
</dbReference>
<name>A0A8J5UK24_9ASCO</name>
<dbReference type="FunFam" id="3.90.640.10:FF:000010">
    <property type="entry name" value="heat shock 70 kDa protein 14"/>
    <property type="match status" value="1"/>
</dbReference>
<comment type="similarity">
    <text evidence="1">Belongs to the heat shock protein 70 family.</text>
</comment>
<dbReference type="AlphaFoldDB" id="A0A8J5UK24"/>
<protein>
    <submittedName>
        <fullName evidence="5">SSZ1</fullName>
    </submittedName>
</protein>
<dbReference type="GO" id="GO:0005634">
    <property type="term" value="C:nucleus"/>
    <property type="evidence" value="ECO:0007669"/>
    <property type="project" value="TreeGrafter"/>
</dbReference>
<feature type="compositionally biased region" description="Acidic residues" evidence="4">
    <location>
        <begin position="473"/>
        <end position="484"/>
    </location>
</feature>
<organism evidence="5 6">
    <name type="scientific">[Candida] subhashii</name>
    <dbReference type="NCBI Taxonomy" id="561895"/>
    <lineage>
        <taxon>Eukaryota</taxon>
        <taxon>Fungi</taxon>
        <taxon>Dikarya</taxon>
        <taxon>Ascomycota</taxon>
        <taxon>Saccharomycotina</taxon>
        <taxon>Pichiomycetes</taxon>
        <taxon>Debaryomycetaceae</taxon>
        <taxon>Spathaspora</taxon>
    </lineage>
</organism>
<accession>A0A8J5UK24</accession>
<keyword evidence="2" id="KW-0547">Nucleotide-binding</keyword>
<evidence type="ECO:0000256" key="4">
    <source>
        <dbReference type="SAM" id="MobiDB-lite"/>
    </source>
</evidence>
<evidence type="ECO:0000256" key="2">
    <source>
        <dbReference type="ARBA" id="ARBA00022741"/>
    </source>
</evidence>
<feature type="region of interest" description="Disordered" evidence="4">
    <location>
        <begin position="465"/>
        <end position="486"/>
    </location>
</feature>
<dbReference type="InterPro" id="IPR013126">
    <property type="entry name" value="Hsp_70_fam"/>
</dbReference>
<dbReference type="PANTHER" id="PTHR45639">
    <property type="entry name" value="HSC70CB, ISOFORM G-RELATED"/>
    <property type="match status" value="1"/>
</dbReference>
<dbReference type="RefSeq" id="XP_049265290.1">
    <property type="nucleotide sequence ID" value="XM_049405014.1"/>
</dbReference>
<gene>
    <name evidence="5" type="ORF">J8A68_001367</name>
</gene>
<dbReference type="PANTHER" id="PTHR45639:SF32">
    <property type="entry name" value="HEAT SHOCK PROTEIN PDR13"/>
    <property type="match status" value="1"/>
</dbReference>
<evidence type="ECO:0000256" key="3">
    <source>
        <dbReference type="ARBA" id="ARBA00022840"/>
    </source>
</evidence>
<dbReference type="GO" id="GO:0140662">
    <property type="term" value="F:ATP-dependent protein folding chaperone"/>
    <property type="evidence" value="ECO:0007669"/>
    <property type="project" value="InterPro"/>
</dbReference>
<comment type="caution">
    <text evidence="5">The sequence shown here is derived from an EMBL/GenBank/DDBJ whole genome shotgun (WGS) entry which is preliminary data.</text>
</comment>
<dbReference type="Pfam" id="PF00012">
    <property type="entry name" value="HSP70"/>
    <property type="match status" value="1"/>
</dbReference>
<keyword evidence="6" id="KW-1185">Reference proteome</keyword>